<comment type="caution">
    <text evidence="2">The sequence shown here is derived from an EMBL/GenBank/DDBJ whole genome shotgun (WGS) entry which is preliminary data.</text>
</comment>
<dbReference type="AlphaFoldDB" id="A0A200RE22"/>
<evidence type="ECO:0000313" key="2">
    <source>
        <dbReference type="EMBL" id="OVA20977.1"/>
    </source>
</evidence>
<gene>
    <name evidence="2" type="ORF">BVC80_8831g24</name>
</gene>
<accession>A0A200RE22</accession>
<dbReference type="OrthoDB" id="1306001at2759"/>
<evidence type="ECO:0000313" key="3">
    <source>
        <dbReference type="Proteomes" id="UP000195402"/>
    </source>
</evidence>
<feature type="region of interest" description="Disordered" evidence="1">
    <location>
        <begin position="1"/>
        <end position="22"/>
    </location>
</feature>
<feature type="compositionally biased region" description="Low complexity" evidence="1">
    <location>
        <begin position="1"/>
        <end position="11"/>
    </location>
</feature>
<protein>
    <submittedName>
        <fullName evidence="2">Uncharacterized protein</fullName>
    </submittedName>
</protein>
<keyword evidence="3" id="KW-1185">Reference proteome</keyword>
<evidence type="ECO:0000256" key="1">
    <source>
        <dbReference type="SAM" id="MobiDB-lite"/>
    </source>
</evidence>
<dbReference type="EMBL" id="MVGT01000002">
    <property type="protein sequence ID" value="OVA20977.1"/>
    <property type="molecule type" value="Genomic_DNA"/>
</dbReference>
<organism evidence="2 3">
    <name type="scientific">Macleaya cordata</name>
    <name type="common">Five-seeded plume-poppy</name>
    <name type="synonym">Bocconia cordata</name>
    <dbReference type="NCBI Taxonomy" id="56857"/>
    <lineage>
        <taxon>Eukaryota</taxon>
        <taxon>Viridiplantae</taxon>
        <taxon>Streptophyta</taxon>
        <taxon>Embryophyta</taxon>
        <taxon>Tracheophyta</taxon>
        <taxon>Spermatophyta</taxon>
        <taxon>Magnoliopsida</taxon>
        <taxon>Ranunculales</taxon>
        <taxon>Papaveraceae</taxon>
        <taxon>Papaveroideae</taxon>
        <taxon>Macleaya</taxon>
    </lineage>
</organism>
<dbReference type="Proteomes" id="UP000195402">
    <property type="component" value="Unassembled WGS sequence"/>
</dbReference>
<dbReference type="InParanoid" id="A0A200RE22"/>
<proteinExistence type="predicted"/>
<sequence>MHSISSNKSSSVQQMWKKDNGNKGWDLELRRDLNDWEFDELFNILKELEQIRLNRELEDDLV</sequence>
<reference evidence="2 3" key="1">
    <citation type="journal article" date="2017" name="Mol. Plant">
        <title>The Genome of Medicinal Plant Macleaya cordata Provides New Insights into Benzylisoquinoline Alkaloids Metabolism.</title>
        <authorList>
            <person name="Liu X."/>
            <person name="Liu Y."/>
            <person name="Huang P."/>
            <person name="Ma Y."/>
            <person name="Qing Z."/>
            <person name="Tang Q."/>
            <person name="Cao H."/>
            <person name="Cheng P."/>
            <person name="Zheng Y."/>
            <person name="Yuan Z."/>
            <person name="Zhou Y."/>
            <person name="Liu J."/>
            <person name="Tang Z."/>
            <person name="Zhuo Y."/>
            <person name="Zhang Y."/>
            <person name="Yu L."/>
            <person name="Huang J."/>
            <person name="Yang P."/>
            <person name="Peng Q."/>
            <person name="Zhang J."/>
            <person name="Jiang W."/>
            <person name="Zhang Z."/>
            <person name="Lin K."/>
            <person name="Ro D.K."/>
            <person name="Chen X."/>
            <person name="Xiong X."/>
            <person name="Shang Y."/>
            <person name="Huang S."/>
            <person name="Zeng J."/>
        </authorList>
    </citation>
    <scope>NUCLEOTIDE SEQUENCE [LARGE SCALE GENOMIC DNA]</scope>
    <source>
        <strain evidence="3">cv. BLH2017</strain>
        <tissue evidence="2">Root</tissue>
    </source>
</reference>
<name>A0A200RE22_MACCD</name>